<dbReference type="GO" id="GO:0046872">
    <property type="term" value="F:metal ion binding"/>
    <property type="evidence" value="ECO:0007669"/>
    <property type="project" value="UniProtKB-KW"/>
</dbReference>
<sequence>MGGGRGASIRLREEPQKPLVKSGSVWAAKLCDYVESGILWWFDDYSSKKPNYWMKGNYAPADETDPASDLPVVGTIPECLNGEFVRVGTNPKFEPVAGYHWFDGDGMIHGLKIKDGKATYVSRFVKTNRLRQEEAFGAAKFIRLGDMRGAKAMFYFQLQKLRVRLGVLDVSNGAGTANTALVYHNKKLLALNEGDKPYAIRVLEDGDLETIGRVDYGAQLDHPFTAHPKVDPITGEMFTFGYQIDKAPHCIYRVVGKDGVMKEPVPITLPQAVMMHDFAITENYAIFMDLPLVIDGEHMVKGGFLFKFDEKKEARLGVLPRYATNESQLRWFTIPLCYIFHNANAWEEGDEIVLYSCRMSEINLEMVMDEVKPGNYTSPQIYEFRMNMKTGEVRQKQLSILSADFPRVNEEYTGRKTQYMYGGTINEMGKMYGVAKFDLTKEPATNPKSIEEGGDCEGLYVYGPGKYGGEAIFVPRNPGMEGPEDDGYLIGFVHDEINGKSEVVVIDAKTMAPEPVAVVTLPKRVPYGFHALFVNEEQLRSQA</sequence>
<evidence type="ECO:0000256" key="5">
    <source>
        <dbReference type="ARBA" id="ARBA00023004"/>
    </source>
</evidence>
<keyword evidence="2 8" id="KW-0479">Metal-binding</keyword>
<organism evidence="9 10">
    <name type="scientific">Ceratodon purpureus</name>
    <name type="common">Fire moss</name>
    <name type="synonym">Dicranum purpureum</name>
    <dbReference type="NCBI Taxonomy" id="3225"/>
    <lineage>
        <taxon>Eukaryota</taxon>
        <taxon>Viridiplantae</taxon>
        <taxon>Streptophyta</taxon>
        <taxon>Embryophyta</taxon>
        <taxon>Bryophyta</taxon>
        <taxon>Bryophytina</taxon>
        <taxon>Bryopsida</taxon>
        <taxon>Dicranidae</taxon>
        <taxon>Pseudoditrichales</taxon>
        <taxon>Ditrichaceae</taxon>
        <taxon>Ceratodon</taxon>
    </lineage>
</organism>
<dbReference type="AlphaFoldDB" id="A0A8T0GE18"/>
<dbReference type="PANTHER" id="PTHR10543:SF89">
    <property type="entry name" value="CAROTENOID 9,10(9',10')-CLEAVAGE DIOXYGENASE 1"/>
    <property type="match status" value="1"/>
</dbReference>
<evidence type="ECO:0000256" key="6">
    <source>
        <dbReference type="ARBA" id="ARBA00039084"/>
    </source>
</evidence>
<comment type="cofactor">
    <cofactor evidence="8">
        <name>Fe(2+)</name>
        <dbReference type="ChEBI" id="CHEBI:29033"/>
    </cofactor>
    <text evidence="8">Binds 1 Fe(2+) ion per subunit.</text>
</comment>
<feature type="binding site" evidence="8">
    <location>
        <position position="227"/>
    </location>
    <ligand>
        <name>Fe cation</name>
        <dbReference type="ChEBI" id="CHEBI:24875"/>
        <note>catalytic</note>
    </ligand>
</feature>
<dbReference type="Pfam" id="PF03055">
    <property type="entry name" value="RPE65"/>
    <property type="match status" value="1"/>
</dbReference>
<evidence type="ECO:0000256" key="1">
    <source>
        <dbReference type="ARBA" id="ARBA00006787"/>
    </source>
</evidence>
<reference evidence="9 10" key="1">
    <citation type="submission" date="2020-06" db="EMBL/GenBank/DDBJ databases">
        <title>WGS assembly of Ceratodon purpureus strain R40.</title>
        <authorList>
            <person name="Carey S.B."/>
            <person name="Jenkins J."/>
            <person name="Shu S."/>
            <person name="Lovell J.T."/>
            <person name="Sreedasyam A."/>
            <person name="Maumus F."/>
            <person name="Tiley G.P."/>
            <person name="Fernandez-Pozo N."/>
            <person name="Barry K."/>
            <person name="Chen C."/>
            <person name="Wang M."/>
            <person name="Lipzen A."/>
            <person name="Daum C."/>
            <person name="Saski C.A."/>
            <person name="Payton A.C."/>
            <person name="Mcbreen J.C."/>
            <person name="Conrad R.E."/>
            <person name="Kollar L.M."/>
            <person name="Olsson S."/>
            <person name="Huttunen S."/>
            <person name="Landis J.B."/>
            <person name="Wickett N.J."/>
            <person name="Johnson M.G."/>
            <person name="Rensing S.A."/>
            <person name="Grimwood J."/>
            <person name="Schmutz J."/>
            <person name="Mcdaniel S.F."/>
        </authorList>
    </citation>
    <scope>NUCLEOTIDE SEQUENCE [LARGE SCALE GENOMIC DNA]</scope>
    <source>
        <strain evidence="9 10">R40</strain>
    </source>
</reference>
<accession>A0A8T0GE18</accession>
<evidence type="ECO:0000256" key="2">
    <source>
        <dbReference type="ARBA" id="ARBA00022723"/>
    </source>
</evidence>
<evidence type="ECO:0000313" key="10">
    <source>
        <dbReference type="Proteomes" id="UP000822688"/>
    </source>
</evidence>
<feature type="binding site" evidence="8">
    <location>
        <position position="341"/>
    </location>
    <ligand>
        <name>Fe cation</name>
        <dbReference type="ChEBI" id="CHEBI:24875"/>
        <note>catalytic</note>
    </ligand>
</feature>
<gene>
    <name evidence="9" type="ORF">KC19_11G024200</name>
</gene>
<keyword evidence="4" id="KW-0560">Oxidoreductase</keyword>
<dbReference type="GO" id="GO:0010436">
    <property type="term" value="F:carotenoid dioxygenase activity"/>
    <property type="evidence" value="ECO:0007669"/>
    <property type="project" value="TreeGrafter"/>
</dbReference>
<feature type="binding site" evidence="8">
    <location>
        <position position="276"/>
    </location>
    <ligand>
        <name>Fe cation</name>
        <dbReference type="ChEBI" id="CHEBI:24875"/>
        <note>catalytic</note>
    </ligand>
</feature>
<dbReference type="InterPro" id="IPR004294">
    <property type="entry name" value="Carotenoid_Oase"/>
</dbReference>
<feature type="binding site" evidence="8">
    <location>
        <position position="530"/>
    </location>
    <ligand>
        <name>Fe cation</name>
        <dbReference type="ChEBI" id="CHEBI:24875"/>
        <note>catalytic</note>
    </ligand>
</feature>
<proteinExistence type="inferred from homology"/>
<evidence type="ECO:0000256" key="4">
    <source>
        <dbReference type="ARBA" id="ARBA00023002"/>
    </source>
</evidence>
<dbReference type="EMBL" id="CM026432">
    <property type="protein sequence ID" value="KAG0556078.1"/>
    <property type="molecule type" value="Genomic_DNA"/>
</dbReference>
<keyword evidence="3" id="KW-0223">Dioxygenase</keyword>
<evidence type="ECO:0000256" key="8">
    <source>
        <dbReference type="PIRSR" id="PIRSR604294-1"/>
    </source>
</evidence>
<dbReference type="PANTHER" id="PTHR10543">
    <property type="entry name" value="BETA-CAROTENE DIOXYGENASE"/>
    <property type="match status" value="1"/>
</dbReference>
<dbReference type="GO" id="GO:0009570">
    <property type="term" value="C:chloroplast stroma"/>
    <property type="evidence" value="ECO:0007669"/>
    <property type="project" value="TreeGrafter"/>
</dbReference>
<dbReference type="GO" id="GO:0016121">
    <property type="term" value="P:carotene catabolic process"/>
    <property type="evidence" value="ECO:0007669"/>
    <property type="project" value="TreeGrafter"/>
</dbReference>
<dbReference type="EC" id="1.14.99.n4" evidence="6"/>
<keyword evidence="10" id="KW-1185">Reference proteome</keyword>
<comment type="catalytic activity">
    <reaction evidence="7">
        <text>all-trans-zeaxanthin + 2 O2 = 4,9-dimethyldodeca-2,4,6,8,10-pentaenedial + 2 (3R)-hydroxy-beta-ionone</text>
        <dbReference type="Rhea" id="RHEA:26393"/>
        <dbReference type="ChEBI" id="CHEBI:15379"/>
        <dbReference type="ChEBI" id="CHEBI:27547"/>
        <dbReference type="ChEBI" id="CHEBI:53171"/>
        <dbReference type="ChEBI" id="CHEBI:53173"/>
        <dbReference type="EC" id="1.14.99.n4"/>
    </reaction>
</comment>
<comment type="similarity">
    <text evidence="1">Belongs to the carotenoid oxygenase family.</text>
</comment>
<keyword evidence="5 8" id="KW-0408">Iron</keyword>
<evidence type="ECO:0000256" key="3">
    <source>
        <dbReference type="ARBA" id="ARBA00022964"/>
    </source>
</evidence>
<dbReference type="Proteomes" id="UP000822688">
    <property type="component" value="Chromosome 11"/>
</dbReference>
<evidence type="ECO:0000313" key="9">
    <source>
        <dbReference type="EMBL" id="KAG0556078.1"/>
    </source>
</evidence>
<comment type="caution">
    <text evidence="9">The sequence shown here is derived from an EMBL/GenBank/DDBJ whole genome shotgun (WGS) entry which is preliminary data.</text>
</comment>
<protein>
    <recommendedName>
        <fullName evidence="6">carotenoid 9,10-dioxygenase</fullName>
        <ecNumber evidence="6">1.14.99.n4</ecNumber>
    </recommendedName>
</protein>
<evidence type="ECO:0000256" key="7">
    <source>
        <dbReference type="ARBA" id="ARBA00048709"/>
    </source>
</evidence>
<name>A0A8T0GE18_CERPU</name>